<dbReference type="Proteomes" id="UP000520011">
    <property type="component" value="Unassembled WGS sequence"/>
</dbReference>
<sequence>MIQKIGAAIVKDHQLLVVSKKKFPDHYILPGGKPKEGETDLEALARELKEELQLELVSSTLLGNFETTSMFGKESMFLTVYVVKVRGEPVPNNEIGAYKWIPIETQEAENLGTGITKCTLPALREVIRVCTQ</sequence>
<evidence type="ECO:0000313" key="4">
    <source>
        <dbReference type="EMBL" id="MBB5326029.1"/>
    </source>
</evidence>
<evidence type="ECO:0000256" key="1">
    <source>
        <dbReference type="ARBA" id="ARBA00001946"/>
    </source>
</evidence>
<dbReference type="PROSITE" id="PS51462">
    <property type="entry name" value="NUDIX"/>
    <property type="match status" value="1"/>
</dbReference>
<organism evidence="4 5">
    <name type="scientific">Anoxybacteroides tepidamans</name>
    <dbReference type="NCBI Taxonomy" id="265948"/>
    <lineage>
        <taxon>Bacteria</taxon>
        <taxon>Bacillati</taxon>
        <taxon>Bacillota</taxon>
        <taxon>Bacilli</taxon>
        <taxon>Bacillales</taxon>
        <taxon>Anoxybacillaceae</taxon>
        <taxon>Anoxybacteroides</taxon>
    </lineage>
</organism>
<evidence type="ECO:0000313" key="5">
    <source>
        <dbReference type="Proteomes" id="UP000520011"/>
    </source>
</evidence>
<dbReference type="PANTHER" id="PTHR43046:SF14">
    <property type="entry name" value="MUTT_NUDIX FAMILY PROTEIN"/>
    <property type="match status" value="1"/>
</dbReference>
<reference evidence="4 5" key="1">
    <citation type="submission" date="2020-08" db="EMBL/GenBank/DDBJ databases">
        <title>Genomic Encyclopedia of Type Strains, Phase IV (KMG-IV): sequencing the most valuable type-strain genomes for metagenomic binning, comparative biology and taxonomic classification.</title>
        <authorList>
            <person name="Goeker M."/>
        </authorList>
    </citation>
    <scope>NUCLEOTIDE SEQUENCE [LARGE SCALE GENOMIC DNA]</scope>
    <source>
        <strain evidence="4 5">DSM 16325</strain>
    </source>
</reference>
<dbReference type="EC" id="3.6.1.55" evidence="4"/>
<dbReference type="PANTHER" id="PTHR43046">
    <property type="entry name" value="GDP-MANNOSE MANNOSYL HYDROLASE"/>
    <property type="match status" value="1"/>
</dbReference>
<evidence type="ECO:0000256" key="2">
    <source>
        <dbReference type="ARBA" id="ARBA00022801"/>
    </source>
</evidence>
<gene>
    <name evidence="4" type="ORF">HNQ34_003147</name>
</gene>
<keyword evidence="2 4" id="KW-0378">Hydrolase</keyword>
<feature type="domain" description="Nudix hydrolase" evidence="3">
    <location>
        <begin position="1"/>
        <end position="124"/>
    </location>
</feature>
<dbReference type="SUPFAM" id="SSF55811">
    <property type="entry name" value="Nudix"/>
    <property type="match status" value="1"/>
</dbReference>
<dbReference type="EMBL" id="JACHEP010000026">
    <property type="protein sequence ID" value="MBB5326029.1"/>
    <property type="molecule type" value="Genomic_DNA"/>
</dbReference>
<dbReference type="Pfam" id="PF00293">
    <property type="entry name" value="NUDIX"/>
    <property type="match status" value="1"/>
</dbReference>
<comment type="cofactor">
    <cofactor evidence="1">
        <name>Mg(2+)</name>
        <dbReference type="ChEBI" id="CHEBI:18420"/>
    </cofactor>
</comment>
<name>A0A7W8IST8_9BACL</name>
<dbReference type="InterPro" id="IPR000086">
    <property type="entry name" value="NUDIX_hydrolase_dom"/>
</dbReference>
<dbReference type="InterPro" id="IPR015797">
    <property type="entry name" value="NUDIX_hydrolase-like_dom_sf"/>
</dbReference>
<keyword evidence="5" id="KW-1185">Reference proteome</keyword>
<dbReference type="AlphaFoldDB" id="A0A7W8IST8"/>
<dbReference type="GO" id="GO:0035539">
    <property type="term" value="F:8-oxo-7,8-dihydrodeoxyguanosine triphosphate pyrophosphatase activity"/>
    <property type="evidence" value="ECO:0007669"/>
    <property type="project" value="UniProtKB-EC"/>
</dbReference>
<dbReference type="Gene3D" id="3.90.79.10">
    <property type="entry name" value="Nucleoside Triphosphate Pyrophosphohydrolase"/>
    <property type="match status" value="1"/>
</dbReference>
<evidence type="ECO:0000259" key="3">
    <source>
        <dbReference type="PROSITE" id="PS51462"/>
    </source>
</evidence>
<proteinExistence type="predicted"/>
<accession>A0A7W8IST8</accession>
<protein>
    <submittedName>
        <fullName evidence="4">8-oxo-dGTP diphosphatase</fullName>
        <ecNumber evidence="4">3.6.1.55</ecNumber>
    </submittedName>
</protein>
<comment type="caution">
    <text evidence="4">The sequence shown here is derived from an EMBL/GenBank/DDBJ whole genome shotgun (WGS) entry which is preliminary data.</text>
</comment>
<dbReference type="RefSeq" id="WP_183256064.1">
    <property type="nucleotide sequence ID" value="NZ_JACHEP010000026.1"/>
</dbReference>